<dbReference type="Proteomes" id="UP000323067">
    <property type="component" value="Chromosome ii"/>
</dbReference>
<evidence type="ECO:0000313" key="3">
    <source>
        <dbReference type="Proteomes" id="UP000323067"/>
    </source>
</evidence>
<name>A0A2H4SUZ2_CORMI</name>
<proteinExistence type="predicted"/>
<sequence length="757" mass="85128">MVAKSATSYAARSHKDFDRWERDLGKLTDKDLGASASKAKGAHLPHFRLIIRKGNTEILPIFADDHKSACPRCHPTNSPQQLHEQREKYVTRDDVTIKSLLQKSSDQLDEMPCSEFWTTLVNCVSPAYAPFTKVYSLRPKHSSEAPNTPVNVSSPTDSSSPPEPPSSSPFSVDYGLDDDAFTNLRSVPEVVTNHLAYMTDRYALYCLRQNNDSAEFRARLHPIRYTAHIGRATVTSYDDGGVASFEKLLDTWQIHDPSVTIRESKIASASIMENKTDGEIYPVITNENLAHTVLHPTPSSPRAYADPNSPFSIILVAHCSVFSCFMHFHAGAKYHAFHDAQSDADRQALAVQYPEETCITLTSTRWFSLLKHTQRGTHFCNRYSSLRILPCFAPLLVPKPFMSSLRRAHHSSPLLSSVVLGKQNICFARFLWRASKSTLQSICFSSSSCIHHTLASFPTCRDESLQARSASALTPEALEAALREVGRSDYDARFRVSLAVEQAHPLSAEIREAIAQEKTAQFADPLRQVGSTIKLDRFKPDTPWGLVVYRTAYGDDAAWRRMLNELQDPVDSLPYEPAPNPELYPRHRFEIMDDQSQFEGATMESLRDKFSTWVVEEYRANLKEEHRPSVEEFNAAMAGSPAGARYNFFLVVDDICLESLDQACGAVVKLVQAAGHRGSLSAEEIQEMGPKEEGSEWEGGLTEDEYENVGWMYIETSDYAVFQEYLAEPSNWEDEYLRPPKLRSLDGFEDVPGSWRK</sequence>
<evidence type="ECO:0000313" key="2">
    <source>
        <dbReference type="EMBL" id="ATY66930.1"/>
    </source>
</evidence>
<dbReference type="EMBL" id="CP023327">
    <property type="protein sequence ID" value="ATY66930.1"/>
    <property type="molecule type" value="Genomic_DNA"/>
</dbReference>
<feature type="region of interest" description="Disordered" evidence="1">
    <location>
        <begin position="139"/>
        <end position="172"/>
    </location>
</feature>
<dbReference type="VEuPathDB" id="FungiDB:CCM_03666"/>
<protein>
    <submittedName>
        <fullName evidence="2">Uncharacterized protein</fullName>
    </submittedName>
</protein>
<evidence type="ECO:0000256" key="1">
    <source>
        <dbReference type="SAM" id="MobiDB-lite"/>
    </source>
</evidence>
<gene>
    <name evidence="2" type="ORF">A9K55_001122</name>
</gene>
<dbReference type="OrthoDB" id="4424523at2759"/>
<accession>A0A2H4SUZ2</accession>
<organism evidence="2 3">
    <name type="scientific">Cordyceps militaris</name>
    <name type="common">Caterpillar fungus</name>
    <name type="synonym">Clavaria militaris</name>
    <dbReference type="NCBI Taxonomy" id="73501"/>
    <lineage>
        <taxon>Eukaryota</taxon>
        <taxon>Fungi</taxon>
        <taxon>Dikarya</taxon>
        <taxon>Ascomycota</taxon>
        <taxon>Pezizomycotina</taxon>
        <taxon>Sordariomycetes</taxon>
        <taxon>Hypocreomycetidae</taxon>
        <taxon>Hypocreales</taxon>
        <taxon>Cordycipitaceae</taxon>
        <taxon>Cordyceps</taxon>
    </lineage>
</organism>
<reference evidence="2 3" key="1">
    <citation type="journal article" date="2017" name="BMC Genomics">
        <title>Chromosome level assembly and secondary metabolite potential of the parasitic fungus Cordyceps militaris.</title>
        <authorList>
            <person name="Kramer G.J."/>
            <person name="Nodwell J.R."/>
        </authorList>
    </citation>
    <scope>NUCLEOTIDE SEQUENCE [LARGE SCALE GENOMIC DNA]</scope>
    <source>
        <strain evidence="2 3">ATCC 34164</strain>
    </source>
</reference>
<dbReference type="AlphaFoldDB" id="A0A2H4SUZ2"/>
<dbReference type="VEuPathDB" id="FungiDB:A9K55_001122"/>